<keyword evidence="6" id="KW-1133">Transmembrane helix</keyword>
<dbReference type="PANTHER" id="PTHR31859">
    <property type="entry name" value="TETRATRICOPEPTIDE REPEAT PROTEIN 39 FAMILY MEMBER"/>
    <property type="match status" value="1"/>
</dbReference>
<dbReference type="PANTHER" id="PTHR31859:SF1">
    <property type="entry name" value="TETRATRICOPEPTIDE REPEAT PROTEIN 39C"/>
    <property type="match status" value="1"/>
</dbReference>
<dbReference type="Pfam" id="PF10300">
    <property type="entry name" value="Iml2-TPR_39"/>
    <property type="match status" value="1"/>
</dbReference>
<dbReference type="EMBL" id="JAGPYM010000012">
    <property type="protein sequence ID" value="KAH6888410.1"/>
    <property type="molecule type" value="Genomic_DNA"/>
</dbReference>
<evidence type="ECO:0000256" key="4">
    <source>
        <dbReference type="ARBA" id="ARBA00043897"/>
    </source>
</evidence>
<name>A0A9P8W573_9HYPO</name>
<dbReference type="OrthoDB" id="2154985at2759"/>
<organism evidence="7 8">
    <name type="scientific">Thelonectria olida</name>
    <dbReference type="NCBI Taxonomy" id="1576542"/>
    <lineage>
        <taxon>Eukaryota</taxon>
        <taxon>Fungi</taxon>
        <taxon>Dikarya</taxon>
        <taxon>Ascomycota</taxon>
        <taxon>Pezizomycotina</taxon>
        <taxon>Sordariomycetes</taxon>
        <taxon>Hypocreomycetidae</taxon>
        <taxon>Hypocreales</taxon>
        <taxon>Nectriaceae</taxon>
        <taxon>Thelonectria</taxon>
    </lineage>
</organism>
<dbReference type="GO" id="GO:0005741">
    <property type="term" value="C:mitochondrial outer membrane"/>
    <property type="evidence" value="ECO:0007669"/>
    <property type="project" value="TreeGrafter"/>
</dbReference>
<dbReference type="Proteomes" id="UP000777438">
    <property type="component" value="Unassembled WGS sequence"/>
</dbReference>
<feature type="region of interest" description="Disordered" evidence="5">
    <location>
        <begin position="1"/>
        <end position="28"/>
    </location>
</feature>
<accession>A0A9P8W573</accession>
<proteinExistence type="predicted"/>
<dbReference type="AlphaFoldDB" id="A0A9P8W573"/>
<evidence type="ECO:0000256" key="3">
    <source>
        <dbReference type="ARBA" id="ARBA00019539"/>
    </source>
</evidence>
<gene>
    <name evidence="7" type="ORF">B0T10DRAFT_53760</name>
</gene>
<dbReference type="GO" id="GO:0005634">
    <property type="term" value="C:nucleus"/>
    <property type="evidence" value="ECO:0007669"/>
    <property type="project" value="TreeGrafter"/>
</dbReference>
<dbReference type="InterPro" id="IPR019412">
    <property type="entry name" value="IML2/TPR_39"/>
</dbReference>
<reference evidence="7 8" key="1">
    <citation type="journal article" date="2021" name="Nat. Commun.">
        <title>Genetic determinants of endophytism in the Arabidopsis root mycobiome.</title>
        <authorList>
            <person name="Mesny F."/>
            <person name="Miyauchi S."/>
            <person name="Thiergart T."/>
            <person name="Pickel B."/>
            <person name="Atanasova L."/>
            <person name="Karlsson M."/>
            <person name="Huettel B."/>
            <person name="Barry K.W."/>
            <person name="Haridas S."/>
            <person name="Chen C."/>
            <person name="Bauer D."/>
            <person name="Andreopoulos W."/>
            <person name="Pangilinan J."/>
            <person name="LaButti K."/>
            <person name="Riley R."/>
            <person name="Lipzen A."/>
            <person name="Clum A."/>
            <person name="Drula E."/>
            <person name="Henrissat B."/>
            <person name="Kohler A."/>
            <person name="Grigoriev I.V."/>
            <person name="Martin F.M."/>
            <person name="Hacquard S."/>
        </authorList>
    </citation>
    <scope>NUCLEOTIDE SEQUENCE [LARGE SCALE GENOMIC DNA]</scope>
    <source>
        <strain evidence="7 8">MPI-CAGE-CH-0241</strain>
    </source>
</reference>
<feature type="compositionally biased region" description="Basic and acidic residues" evidence="5">
    <location>
        <begin position="181"/>
        <end position="202"/>
    </location>
</feature>
<protein>
    <recommendedName>
        <fullName evidence="2">Inclusion body clearance protein IML2</fullName>
    </recommendedName>
    <alternativeName>
        <fullName evidence="3">Inclusion body clearance protein iml2</fullName>
    </alternativeName>
</protein>
<evidence type="ECO:0000313" key="7">
    <source>
        <dbReference type="EMBL" id="KAH6888410.1"/>
    </source>
</evidence>
<dbReference type="GO" id="GO:0005829">
    <property type="term" value="C:cytosol"/>
    <property type="evidence" value="ECO:0007669"/>
    <property type="project" value="TreeGrafter"/>
</dbReference>
<comment type="caution">
    <text evidence="7">The sequence shown here is derived from an EMBL/GenBank/DDBJ whole genome shotgun (WGS) entry which is preliminary data.</text>
</comment>
<keyword evidence="8" id="KW-1185">Reference proteome</keyword>
<evidence type="ECO:0000256" key="2">
    <source>
        <dbReference type="ARBA" id="ARBA00018424"/>
    </source>
</evidence>
<feature type="transmembrane region" description="Helical" evidence="6">
    <location>
        <begin position="278"/>
        <end position="301"/>
    </location>
</feature>
<feature type="region of interest" description="Disordered" evidence="5">
    <location>
        <begin position="181"/>
        <end position="252"/>
    </location>
</feature>
<comment type="subunit">
    <text evidence="1">Interacts with lipid droplet proteins.</text>
</comment>
<feature type="compositionally biased region" description="Basic and acidic residues" evidence="5">
    <location>
        <begin position="235"/>
        <end position="244"/>
    </location>
</feature>
<evidence type="ECO:0000256" key="1">
    <source>
        <dbReference type="ARBA" id="ARBA00011408"/>
    </source>
</evidence>
<keyword evidence="6" id="KW-0812">Transmembrane</keyword>
<sequence>MSRLAGWLRGPAAKTDDANASDSDSSRDNIAKEMEDIDDAMESAALIMNDDIDGAIEGLQTGDSSFHQLGLAVTIFMRSVLGFEKEVMTETTAKLDQCEAKAWNDYKKAQKHGKVRAGSKLYPPGTEYELVRAETQLMGAVVGVLHESLIEAMRSFYKLRKAFLTLDAIIAAEEKALAQMSHEELREMTENAESELRNDDASSSKPESVNASGLQTPVNPTDSSTALSTPDTASSDEKLPEERPAPLLQAKSKSITPDNVKLDNPLDVFVHSGANMCFGILLLMLTLVPPSFTRILSVVGFRGDRERGVRMLWRSTQYNNVNGAIAGMVLLAYYNGLLGVVDILPDEKDFDEHAAVVGPPRQKCDQLLASMRTRYPDSRLWRVEEARQHSNENELPKAIEILTTGKEPKMKQVAAANNFELSISYMFVQNWDGMRDAFLKCLEVNDWSPALYYYMAGSASLELYRDAVQSGDEGEARRQKAKVDEFFKKAPTVVGKKKFMARQMPLETFLHRKIQKWEERAKAAGIDMADAIGVSPAIEMSYLWNGPKRMGPVELERALGNLKWERCTTKEEVVNDIKKEVDEMGVWALLQATLLKRLGKMDEARALLDEHLLKQDRNAFKGPTKDDYALPAANYEVASIAWVECCSPPEGTVEEIAAYRRAKFDECQKQLDICKVWETYCLDARIGMRVQSGLETLAWFKKKMDYN</sequence>
<evidence type="ECO:0000313" key="8">
    <source>
        <dbReference type="Proteomes" id="UP000777438"/>
    </source>
</evidence>
<feature type="transmembrane region" description="Helical" evidence="6">
    <location>
        <begin position="321"/>
        <end position="341"/>
    </location>
</feature>
<comment type="function">
    <text evidence="4">Inclusion body (IB) resident protein that interacts strongly with lipid droplet (LD) proteins. Involved in LD-mediated IB clearing after protein folding stress, probably by enabling access to the IBs of an LD-stored soluble sterol derivative that acts as a chaperone in inclusion clearing.</text>
</comment>
<keyword evidence="6" id="KW-0472">Membrane</keyword>
<evidence type="ECO:0000256" key="5">
    <source>
        <dbReference type="SAM" id="MobiDB-lite"/>
    </source>
</evidence>
<evidence type="ECO:0000256" key="6">
    <source>
        <dbReference type="SAM" id="Phobius"/>
    </source>
</evidence>
<feature type="compositionally biased region" description="Polar residues" evidence="5">
    <location>
        <begin position="203"/>
        <end position="233"/>
    </location>
</feature>